<protein>
    <submittedName>
        <fullName evidence="2">Uncharacterized protein</fullName>
    </submittedName>
</protein>
<keyword evidence="1" id="KW-1133">Transmembrane helix</keyword>
<feature type="transmembrane region" description="Helical" evidence="1">
    <location>
        <begin position="37"/>
        <end position="57"/>
    </location>
</feature>
<keyword evidence="1" id="KW-0472">Membrane</keyword>
<gene>
    <name evidence="2" type="ORF">HK439_14885</name>
</gene>
<reference evidence="2" key="1">
    <citation type="submission" date="2020-05" db="EMBL/GenBank/DDBJ databases">
        <title>Identification of trans-AT polyketide cluster in two marine bacteria, producers of a novel glutaramide-containing polyketide sesbanimide D and analogs.</title>
        <authorList>
            <person name="Kacar D."/>
            <person name="Rodriguez P."/>
            <person name="Canedo L."/>
            <person name="Gonzalez E."/>
            <person name="Galan B."/>
            <person name="De La Calle F."/>
            <person name="Garcia J.L."/>
        </authorList>
    </citation>
    <scope>NUCLEOTIDE SEQUENCE</scope>
    <source>
        <strain evidence="2">PHM038</strain>
    </source>
</reference>
<dbReference type="Proteomes" id="UP000598467">
    <property type="component" value="Unassembled WGS sequence"/>
</dbReference>
<accession>A0A926S6H3</accession>
<sequence>MRDKIGGFLILFGLLIVGMGFWEAFFEDTGEAWKTMLTGGVIVATGHWIVVGGLSLFSRRAPAGAEAAVEGATFEAPISEATAETAPSGPAEKRFTIVQTGDDDVLDRVADLLAGDDRITDVVEEGGRWYSVPDRDDLPEWFALRVYCQVDDLDAFMEEIDRLIEDRLGSKSAAKVRVDHY</sequence>
<organism evidence="2 3">
    <name type="scientific">Roseibium aggregatum</name>
    <dbReference type="NCBI Taxonomy" id="187304"/>
    <lineage>
        <taxon>Bacteria</taxon>
        <taxon>Pseudomonadati</taxon>
        <taxon>Pseudomonadota</taxon>
        <taxon>Alphaproteobacteria</taxon>
        <taxon>Hyphomicrobiales</taxon>
        <taxon>Stappiaceae</taxon>
        <taxon>Roseibium</taxon>
    </lineage>
</organism>
<dbReference type="AlphaFoldDB" id="A0A926S6H3"/>
<evidence type="ECO:0000256" key="1">
    <source>
        <dbReference type="SAM" id="Phobius"/>
    </source>
</evidence>
<evidence type="ECO:0000313" key="2">
    <source>
        <dbReference type="EMBL" id="MBD1547551.1"/>
    </source>
</evidence>
<comment type="caution">
    <text evidence="2">The sequence shown here is derived from an EMBL/GenBank/DDBJ whole genome shotgun (WGS) entry which is preliminary data.</text>
</comment>
<dbReference type="EMBL" id="JABFCZ010000016">
    <property type="protein sequence ID" value="MBD1547551.1"/>
    <property type="molecule type" value="Genomic_DNA"/>
</dbReference>
<proteinExistence type="predicted"/>
<keyword evidence="1" id="KW-0812">Transmembrane</keyword>
<dbReference type="RefSeq" id="WP_190292314.1">
    <property type="nucleotide sequence ID" value="NZ_JABFCZ010000016.1"/>
</dbReference>
<name>A0A926S6H3_9HYPH</name>
<feature type="transmembrane region" description="Helical" evidence="1">
    <location>
        <begin position="7"/>
        <end position="25"/>
    </location>
</feature>
<evidence type="ECO:0000313" key="3">
    <source>
        <dbReference type="Proteomes" id="UP000598467"/>
    </source>
</evidence>